<evidence type="ECO:0000313" key="3">
    <source>
        <dbReference type="EMBL" id="KAF5952553.1"/>
    </source>
</evidence>
<feature type="compositionally biased region" description="Basic and acidic residues" evidence="1">
    <location>
        <begin position="301"/>
        <end position="316"/>
    </location>
</feature>
<feature type="region of interest" description="Disordered" evidence="1">
    <location>
        <begin position="429"/>
        <end position="509"/>
    </location>
</feature>
<feature type="compositionally biased region" description="Acidic residues" evidence="1">
    <location>
        <begin position="695"/>
        <end position="705"/>
    </location>
</feature>
<dbReference type="PANTHER" id="PTHR33923:SF2">
    <property type="entry name" value="CALMODULIN-BINDING PROTEIN-RELATED"/>
    <property type="match status" value="1"/>
</dbReference>
<organism evidence="3 4">
    <name type="scientific">Camellia sinensis</name>
    <name type="common">Tea plant</name>
    <name type="synonym">Thea sinensis</name>
    <dbReference type="NCBI Taxonomy" id="4442"/>
    <lineage>
        <taxon>Eukaryota</taxon>
        <taxon>Viridiplantae</taxon>
        <taxon>Streptophyta</taxon>
        <taxon>Embryophyta</taxon>
        <taxon>Tracheophyta</taxon>
        <taxon>Spermatophyta</taxon>
        <taxon>Magnoliopsida</taxon>
        <taxon>eudicotyledons</taxon>
        <taxon>Gunneridae</taxon>
        <taxon>Pentapetalae</taxon>
        <taxon>asterids</taxon>
        <taxon>Ericales</taxon>
        <taxon>Theaceae</taxon>
        <taxon>Camellia</taxon>
    </lineage>
</organism>
<feature type="compositionally biased region" description="Basic and acidic residues" evidence="1">
    <location>
        <begin position="877"/>
        <end position="890"/>
    </location>
</feature>
<reference evidence="3 4" key="2">
    <citation type="submission" date="2020-07" db="EMBL/GenBank/DDBJ databases">
        <title>Genome assembly of wild tea tree DASZ reveals pedigree and selection history of tea varieties.</title>
        <authorList>
            <person name="Zhang W."/>
        </authorList>
    </citation>
    <scope>NUCLEOTIDE SEQUENCE [LARGE SCALE GENOMIC DNA]</scope>
    <source>
        <strain evidence="4">cv. G240</strain>
        <tissue evidence="3">Leaf</tissue>
    </source>
</reference>
<dbReference type="GO" id="GO:0005516">
    <property type="term" value="F:calmodulin binding"/>
    <property type="evidence" value="ECO:0007669"/>
    <property type="project" value="InterPro"/>
</dbReference>
<gene>
    <name evidence="3" type="ORF">HYC85_010497</name>
</gene>
<reference evidence="4" key="1">
    <citation type="journal article" date="2020" name="Nat. Commun.">
        <title>Genome assembly of wild tea tree DASZ reveals pedigree and selection history of tea varieties.</title>
        <authorList>
            <person name="Zhang W."/>
            <person name="Zhang Y."/>
            <person name="Qiu H."/>
            <person name="Guo Y."/>
            <person name="Wan H."/>
            <person name="Zhang X."/>
            <person name="Scossa F."/>
            <person name="Alseekh S."/>
            <person name="Zhang Q."/>
            <person name="Wang P."/>
            <person name="Xu L."/>
            <person name="Schmidt M.H."/>
            <person name="Jia X."/>
            <person name="Li D."/>
            <person name="Zhu A."/>
            <person name="Guo F."/>
            <person name="Chen W."/>
            <person name="Ni D."/>
            <person name="Usadel B."/>
            <person name="Fernie A.R."/>
            <person name="Wen W."/>
        </authorList>
    </citation>
    <scope>NUCLEOTIDE SEQUENCE [LARGE SCALE GENOMIC DNA]</scope>
    <source>
        <strain evidence="4">cv. G240</strain>
    </source>
</reference>
<feature type="compositionally biased region" description="Basic and acidic residues" evidence="1">
    <location>
        <begin position="724"/>
        <end position="735"/>
    </location>
</feature>
<feature type="compositionally biased region" description="Basic and acidic residues" evidence="1">
    <location>
        <begin position="23"/>
        <end position="45"/>
    </location>
</feature>
<feature type="domain" description="Calmodulin-binding" evidence="2">
    <location>
        <begin position="845"/>
        <end position="956"/>
    </location>
</feature>
<feature type="region of interest" description="Disordered" evidence="1">
    <location>
        <begin position="538"/>
        <end position="561"/>
    </location>
</feature>
<feature type="region of interest" description="Disordered" evidence="1">
    <location>
        <begin position="626"/>
        <end position="651"/>
    </location>
</feature>
<evidence type="ECO:0000313" key="4">
    <source>
        <dbReference type="Proteomes" id="UP000593564"/>
    </source>
</evidence>
<evidence type="ECO:0000256" key="1">
    <source>
        <dbReference type="SAM" id="MobiDB-lite"/>
    </source>
</evidence>
<feature type="compositionally biased region" description="Polar residues" evidence="1">
    <location>
        <begin position="135"/>
        <end position="146"/>
    </location>
</feature>
<comment type="caution">
    <text evidence="3">The sequence shown here is derived from an EMBL/GenBank/DDBJ whole genome shotgun (WGS) entry which is preliminary data.</text>
</comment>
<dbReference type="InterPro" id="IPR012417">
    <property type="entry name" value="CaM-bd_dom_pln"/>
</dbReference>
<dbReference type="Proteomes" id="UP000593564">
    <property type="component" value="Unassembled WGS sequence"/>
</dbReference>
<accession>A0A7J7HI79</accession>
<feature type="region of interest" description="Disordered" evidence="1">
    <location>
        <begin position="16"/>
        <end position="178"/>
    </location>
</feature>
<feature type="region of interest" description="Disordered" evidence="1">
    <location>
        <begin position="292"/>
        <end position="316"/>
    </location>
</feature>
<feature type="compositionally biased region" description="Basic and acidic residues" evidence="1">
    <location>
        <begin position="628"/>
        <end position="645"/>
    </location>
</feature>
<feature type="compositionally biased region" description="Low complexity" evidence="1">
    <location>
        <begin position="155"/>
        <end position="168"/>
    </location>
</feature>
<feature type="compositionally biased region" description="Pro residues" evidence="1">
    <location>
        <begin position="78"/>
        <end position="92"/>
    </location>
</feature>
<keyword evidence="4" id="KW-1185">Reference proteome</keyword>
<feature type="compositionally biased region" description="Basic and acidic residues" evidence="1">
    <location>
        <begin position="682"/>
        <end position="694"/>
    </location>
</feature>
<feature type="region of interest" description="Disordered" evidence="1">
    <location>
        <begin position="357"/>
        <end position="389"/>
    </location>
</feature>
<feature type="compositionally biased region" description="Polar residues" evidence="1">
    <location>
        <begin position="763"/>
        <end position="778"/>
    </location>
</feature>
<dbReference type="InterPro" id="IPR044681">
    <property type="entry name" value="PICBP-like"/>
</dbReference>
<name>A0A7J7HI79_CAMSI</name>
<feature type="region of interest" description="Disordered" evidence="1">
    <location>
        <begin position="671"/>
        <end position="897"/>
    </location>
</feature>
<dbReference type="AlphaFoldDB" id="A0A7J7HI79"/>
<feature type="compositionally biased region" description="Polar residues" evidence="1">
    <location>
        <begin position="857"/>
        <end position="870"/>
    </location>
</feature>
<evidence type="ECO:0000259" key="2">
    <source>
        <dbReference type="SMART" id="SM01054"/>
    </source>
</evidence>
<dbReference type="SMART" id="SM01054">
    <property type="entry name" value="CaM_binding"/>
    <property type="match status" value="1"/>
</dbReference>
<dbReference type="PANTHER" id="PTHR33923">
    <property type="entry name" value="CALMODULIN-BINDING PROTEIN-RELATED"/>
    <property type="match status" value="1"/>
</dbReference>
<feature type="compositionally biased region" description="Low complexity" evidence="1">
    <location>
        <begin position="835"/>
        <end position="852"/>
    </location>
</feature>
<dbReference type="EMBL" id="JACBKZ010000004">
    <property type="protein sequence ID" value="KAF5952553.1"/>
    <property type="molecule type" value="Genomic_DNA"/>
</dbReference>
<feature type="compositionally biased region" description="Basic and acidic residues" evidence="1">
    <location>
        <begin position="779"/>
        <end position="788"/>
    </location>
</feature>
<feature type="region of interest" description="Disordered" evidence="1">
    <location>
        <begin position="321"/>
        <end position="340"/>
    </location>
</feature>
<feature type="compositionally biased region" description="Polar residues" evidence="1">
    <location>
        <begin position="477"/>
        <end position="509"/>
    </location>
</feature>
<protein>
    <recommendedName>
        <fullName evidence="2">Calmodulin-binding domain-containing protein</fullName>
    </recommendedName>
</protein>
<sequence>MVQRKVASKLLIGIQAVDGVNNKSDKHRPPSPHHQQDGKNRGADLKKKKMKKSRSFKRCSDFESLRPSPTFRREIPQPGKPPPPPPPPPPDVPAQKQSAAIKGSLDGSPNYMKSTSSFDARREQQQQQQQRTHHQVSSQKSQTPNKSPKKITPNSSSSSSSKLSSVSSGHKLPKTLSRTSSLKLVRTLIKSPSFKPVRASTRKCSQAVLCENLQVERSTCSSTLKDSKFPNYLDLSPGATESQGTSVMKVCPYTYCSLNGHHHAPLPPLKCFLSARRHMLKTQKRMKKLGCLSPRPRRARPSSDTRGGAKEIPEHITLDVKPSIQEELDSNSPTIHPLIQEDDQMDYFIEIYARDTEDAAETTGGRSKQEGEDKDETNETAAEHDGGGQVVEMFSDEAPLHSEIDFEDNLYNTGEFISTEMEAAEEVRLPFSTQEEEESPEYPTNQSDFKIESPASIELDETESETCDMEWEEGQYSAPSLNDEVANSTQTNNENHFNSDSSFGANNSSLHDEHIFKSDEIVSSYFDDIFGDEGPKEFFEEEAASSGGGCGNSRSVSEGSYQHLGADKSMQEFNNQNYLVSSTSDVFKESTIEEKDGNAELYNTAITLSPIEEPIEKPSALLGNQECDSCHDFTEPRHDETHEDYSSSDNNIEVYQSNAVREEAFVGSLLPKTEVPEMNQSVEKELPTADAGDRTEEENEEEEQEGAAKSLIRIPTSEMLQGLSEDHQDMTKQDDNEIQFGVISEDGEANQSIVDEGLPAETLVQSSVRESQTNNNVEDQNHPDHEAQSFKISDSIDSEDQAHWELNKVSVAKNSSEDDNEMEVQHSTMSDPKESFPSSKKAASKQAKIAFFHGRNHSSQKQPKDPNNNLRIIRGKRPVEESEEARKFNPREPNYLPIEADPEAEKVDLRHQMVDEKKNSEEWMLDYALRQAVTKLAPARKRKVSLLVEAFEKVMPIPKYESHLKHTSAAFAHARSIQACS</sequence>
<dbReference type="Pfam" id="PF07839">
    <property type="entry name" value="CaM_binding"/>
    <property type="match status" value="1"/>
</dbReference>
<feature type="compositionally biased region" description="Basic residues" evidence="1">
    <location>
        <begin position="46"/>
        <end position="57"/>
    </location>
</feature>
<feature type="compositionally biased region" description="Acidic residues" evidence="1">
    <location>
        <begin position="458"/>
        <end position="473"/>
    </location>
</feature>
<proteinExistence type="predicted"/>